<reference evidence="1" key="1">
    <citation type="submission" date="2020-03" db="EMBL/GenBank/DDBJ databases">
        <title>The deep terrestrial virosphere.</title>
        <authorList>
            <person name="Holmfeldt K."/>
            <person name="Nilsson E."/>
            <person name="Simone D."/>
            <person name="Lopez-Fernandez M."/>
            <person name="Wu X."/>
            <person name="de Brujin I."/>
            <person name="Lundin D."/>
            <person name="Andersson A."/>
            <person name="Bertilsson S."/>
            <person name="Dopson M."/>
        </authorList>
    </citation>
    <scope>NUCLEOTIDE SEQUENCE</scope>
    <source>
        <strain evidence="4">MM415A00133</strain>
        <strain evidence="2">MM415B00206</strain>
        <strain evidence="1">TM448A00125</strain>
        <strain evidence="3">TM448B00551</strain>
    </source>
</reference>
<gene>
    <name evidence="4" type="ORF">MM415A00133_0027</name>
    <name evidence="2" type="ORF">MM415B00206_0003</name>
    <name evidence="1" type="ORF">TM448A00125_0046</name>
    <name evidence="3" type="ORF">TM448B00551_0016</name>
</gene>
<evidence type="ECO:0000313" key="1">
    <source>
        <dbReference type="EMBL" id="QJA44650.1"/>
    </source>
</evidence>
<organism evidence="1">
    <name type="scientific">viral metagenome</name>
    <dbReference type="NCBI Taxonomy" id="1070528"/>
    <lineage>
        <taxon>unclassified sequences</taxon>
        <taxon>metagenomes</taxon>
        <taxon>organismal metagenomes</taxon>
    </lineage>
</organism>
<dbReference type="EMBL" id="MT141572">
    <property type="protein sequence ID" value="QJA67486.1"/>
    <property type="molecule type" value="Genomic_DNA"/>
</dbReference>
<dbReference type="EMBL" id="MT144633">
    <property type="protein sequence ID" value="QJH95918.1"/>
    <property type="molecule type" value="Genomic_DNA"/>
</dbReference>
<name>A0A6H1ZBT7_9ZZZZ</name>
<accession>A0A6H1ZBT7</accession>
<dbReference type="AlphaFoldDB" id="A0A6H1ZBT7"/>
<dbReference type="EMBL" id="MT143978">
    <property type="protein sequence ID" value="QJA44650.1"/>
    <property type="molecule type" value="Genomic_DNA"/>
</dbReference>
<evidence type="ECO:0000313" key="3">
    <source>
        <dbReference type="EMBL" id="QJH95918.1"/>
    </source>
</evidence>
<protein>
    <submittedName>
        <fullName evidence="1">Uncharacterized protein</fullName>
    </submittedName>
</protein>
<evidence type="ECO:0000313" key="4">
    <source>
        <dbReference type="EMBL" id="QJI05084.1"/>
    </source>
</evidence>
<proteinExistence type="predicted"/>
<sequence>MDPITIAMLGGTALSSIFGGMAESSANKTNWAINQLNRQDRNRERNENIAYADKLDQDSKRGGYNAAGDRTYYDPVKGWVTDLGARNQGLQDYFYGTELPERRAQFRRGTDRSRAEDDQANQLLEEFQGVQRENPADIEAMLYEASTRGIGENTNDALESALRQALRSGSSNAGDIAAKINEAGAKQRGYAAKDAKLQSMDYVEDRYDKDRTDASQLYNLFASRAGQDVGTSYDPSSDMAGANALLGQFTGLSGQSNGIGANARGQQGGSLNFVNADNGLANAIGGVTAAVGGAGDRMDGINQRNSTNALLQQYITNGGQFDMSSGGIFNDLAGRVRTTGGGLF</sequence>
<dbReference type="EMBL" id="MT145194">
    <property type="protein sequence ID" value="QJI05084.1"/>
    <property type="molecule type" value="Genomic_DNA"/>
</dbReference>
<evidence type="ECO:0000313" key="2">
    <source>
        <dbReference type="EMBL" id="QJA67486.1"/>
    </source>
</evidence>